<dbReference type="AlphaFoldDB" id="A0A7V5Y0B0"/>
<organism evidence="1">
    <name type="scientific">candidate division WOR-3 bacterium</name>
    <dbReference type="NCBI Taxonomy" id="2052148"/>
    <lineage>
        <taxon>Bacteria</taxon>
        <taxon>Bacteria division WOR-3</taxon>
    </lineage>
</organism>
<sequence>MRNILFLFLPLLIFGYPEALLEKAAMVNEFIENPYTNYYFNPAYLTELKERFIGLTIYSDGKNPQFTSLIFVNKIIFFPYALIFNNFENENLSEKSLTFIIAKKGKDYAYGFKGEIGKQKTFYENKFSYEKSDFYYDGYSSGDSSPDYFAFDIDYTLEESYFKNSYFTQTKSDFLYLPFSFYLKRKDLEMGFDLKASQEKLIINDSREEVEKSYKEEYTQEKEGDTVLNYYYEELISEKNLSSQLKISEETSKIFVKDIAIFLKKKFKGLKDKKLLFGRFGYLSEIKKGIGYYQEKDSSYKADWELVKELSPERYEENKDFSEEGKGVIYEEKKILKGKRENVYGEMGFGCFYYFNLFKFDHNLFLGIREKVDYLKETGFEGKTGFYLGNKLEKDNFTFFPIFSPIFYFKKDSKEYNYNIFLNLSFKIFDFLNFRFSHLWQSDFCDFKDFKIPKIINKRWVLSCNFNY</sequence>
<gene>
    <name evidence="1" type="ORF">ENV79_04410</name>
</gene>
<evidence type="ECO:0000313" key="1">
    <source>
        <dbReference type="EMBL" id="HHR48870.1"/>
    </source>
</evidence>
<protein>
    <submittedName>
        <fullName evidence="1">Uncharacterized protein</fullName>
    </submittedName>
</protein>
<dbReference type="EMBL" id="DTHS01000027">
    <property type="protein sequence ID" value="HHR48870.1"/>
    <property type="molecule type" value="Genomic_DNA"/>
</dbReference>
<reference evidence="1" key="1">
    <citation type="journal article" date="2020" name="mSystems">
        <title>Genome- and Community-Level Interaction Insights into Carbon Utilization and Element Cycling Functions of Hydrothermarchaeota in Hydrothermal Sediment.</title>
        <authorList>
            <person name="Zhou Z."/>
            <person name="Liu Y."/>
            <person name="Xu W."/>
            <person name="Pan J."/>
            <person name="Luo Z.H."/>
            <person name="Li M."/>
        </authorList>
    </citation>
    <scope>NUCLEOTIDE SEQUENCE [LARGE SCALE GENOMIC DNA]</scope>
    <source>
        <strain evidence="1">SpSt-791</strain>
    </source>
</reference>
<name>A0A7V5Y0B0_UNCW3</name>
<accession>A0A7V5Y0B0</accession>
<comment type="caution">
    <text evidence="1">The sequence shown here is derived from an EMBL/GenBank/DDBJ whole genome shotgun (WGS) entry which is preliminary data.</text>
</comment>
<proteinExistence type="predicted"/>